<feature type="region of interest" description="Disordered" evidence="1">
    <location>
        <begin position="1"/>
        <end position="23"/>
    </location>
</feature>
<reference evidence="2" key="2">
    <citation type="journal article" date="2015" name="Data Brief">
        <title>Shoot transcriptome of the giant reed, Arundo donax.</title>
        <authorList>
            <person name="Barrero R.A."/>
            <person name="Guerrero F.D."/>
            <person name="Moolhuijzen P."/>
            <person name="Goolsby J.A."/>
            <person name="Tidwell J."/>
            <person name="Bellgard S.E."/>
            <person name="Bellgard M.I."/>
        </authorList>
    </citation>
    <scope>NUCLEOTIDE SEQUENCE</scope>
    <source>
        <tissue evidence="2">Shoot tissue taken approximately 20 cm above the soil surface</tissue>
    </source>
</reference>
<protein>
    <submittedName>
        <fullName evidence="2">Uncharacterized protein</fullName>
    </submittedName>
</protein>
<organism evidence="2">
    <name type="scientific">Arundo donax</name>
    <name type="common">Giant reed</name>
    <name type="synonym">Donax arundinaceus</name>
    <dbReference type="NCBI Taxonomy" id="35708"/>
    <lineage>
        <taxon>Eukaryota</taxon>
        <taxon>Viridiplantae</taxon>
        <taxon>Streptophyta</taxon>
        <taxon>Embryophyta</taxon>
        <taxon>Tracheophyta</taxon>
        <taxon>Spermatophyta</taxon>
        <taxon>Magnoliopsida</taxon>
        <taxon>Liliopsida</taxon>
        <taxon>Poales</taxon>
        <taxon>Poaceae</taxon>
        <taxon>PACMAD clade</taxon>
        <taxon>Arundinoideae</taxon>
        <taxon>Arundineae</taxon>
        <taxon>Arundo</taxon>
    </lineage>
</organism>
<evidence type="ECO:0000256" key="1">
    <source>
        <dbReference type="SAM" id="MobiDB-lite"/>
    </source>
</evidence>
<feature type="compositionally biased region" description="Polar residues" evidence="1">
    <location>
        <begin position="13"/>
        <end position="23"/>
    </location>
</feature>
<dbReference type="EMBL" id="GBRH01184866">
    <property type="protein sequence ID" value="JAE13030.1"/>
    <property type="molecule type" value="Transcribed_RNA"/>
</dbReference>
<sequence>MMRRLINPHLSPVTVTSQPHLGV</sequence>
<evidence type="ECO:0000313" key="2">
    <source>
        <dbReference type="EMBL" id="JAE13030.1"/>
    </source>
</evidence>
<proteinExistence type="predicted"/>
<name>A0A0A9FJ29_ARUDO</name>
<dbReference type="AlphaFoldDB" id="A0A0A9FJ29"/>
<reference evidence="2" key="1">
    <citation type="submission" date="2014-09" db="EMBL/GenBank/DDBJ databases">
        <authorList>
            <person name="Magalhaes I.L.F."/>
            <person name="Oliveira U."/>
            <person name="Santos F.R."/>
            <person name="Vidigal T.H.D.A."/>
            <person name="Brescovit A.D."/>
            <person name="Santos A.J."/>
        </authorList>
    </citation>
    <scope>NUCLEOTIDE SEQUENCE</scope>
    <source>
        <tissue evidence="2">Shoot tissue taken approximately 20 cm above the soil surface</tissue>
    </source>
</reference>
<accession>A0A0A9FJ29</accession>